<accession>G0A695</accession>
<dbReference type="KEGG" id="mmt:Metme_3352"/>
<sequence length="97" mass="11161">MSHHLNLLRALFQDPLSGNVHWREIESLLHHLGAKIEPSHGARFHVLLNNMDVVLHHPHQSGVLNKQELKHIREFLSRAGINPSQYEAERKKDQAAD</sequence>
<dbReference type="eggNOG" id="ENOG5032ZAX">
    <property type="taxonomic scope" value="Bacteria"/>
</dbReference>
<evidence type="ECO:0000313" key="1">
    <source>
        <dbReference type="EMBL" id="AEG01723.1"/>
    </source>
</evidence>
<dbReference type="GO" id="GO:0003729">
    <property type="term" value="F:mRNA binding"/>
    <property type="evidence" value="ECO:0007669"/>
    <property type="project" value="InterPro"/>
</dbReference>
<dbReference type="OrthoDB" id="73001at2"/>
<proteinExistence type="predicted"/>
<reference evidence="1 2" key="1">
    <citation type="journal article" date="2011" name="J. Bacteriol.">
        <title>Complete Genome Sequence of the Aerobic Marine Methanotroph Methylomonas methanica MC09.</title>
        <authorList>
            <person name="Boden R."/>
            <person name="Cunliffe M."/>
            <person name="Scanlan J."/>
            <person name="Moussard H."/>
            <person name="Kits K.D."/>
            <person name="Klotz M.G."/>
            <person name="Jetten M.S."/>
            <person name="Vuilleumier S."/>
            <person name="Han J."/>
            <person name="Peters L."/>
            <person name="Mikhailova N."/>
            <person name="Teshima H."/>
            <person name="Tapia R."/>
            <person name="Kyrpides N."/>
            <person name="Ivanova N."/>
            <person name="Pagani I."/>
            <person name="Cheng J.F."/>
            <person name="Goodwin L."/>
            <person name="Han C."/>
            <person name="Hauser L."/>
            <person name="Land M.L."/>
            <person name="Lapidus A."/>
            <person name="Lucas S."/>
            <person name="Pitluck S."/>
            <person name="Woyke T."/>
            <person name="Stein L."/>
            <person name="Murrell J.C."/>
        </authorList>
    </citation>
    <scope>NUCLEOTIDE SEQUENCE [LARGE SCALE GENOMIC DNA]</scope>
    <source>
        <strain evidence="1 2">MC09</strain>
    </source>
</reference>
<evidence type="ECO:0008006" key="3">
    <source>
        <dbReference type="Google" id="ProtNLM"/>
    </source>
</evidence>
<protein>
    <recommendedName>
        <fullName evidence="3">HicA-like toxin of HicAB toxin-antitoxin system</fullName>
    </recommendedName>
</protein>
<gene>
    <name evidence="1" type="ordered locus">Metme_3352</name>
</gene>
<dbReference type="STRING" id="857087.Metme_3352"/>
<dbReference type="HOGENOM" id="CLU_164851_0_0_6"/>
<dbReference type="Pfam" id="PF07927">
    <property type="entry name" value="HicA_toxin"/>
    <property type="match status" value="1"/>
</dbReference>
<dbReference type="InterPro" id="IPR012933">
    <property type="entry name" value="HicA_mRNA_interferase"/>
</dbReference>
<dbReference type="EMBL" id="CP002738">
    <property type="protein sequence ID" value="AEG01723.1"/>
    <property type="molecule type" value="Genomic_DNA"/>
</dbReference>
<dbReference type="RefSeq" id="WP_013819950.1">
    <property type="nucleotide sequence ID" value="NC_015572.1"/>
</dbReference>
<dbReference type="AlphaFoldDB" id="G0A695"/>
<dbReference type="Proteomes" id="UP000008888">
    <property type="component" value="Chromosome"/>
</dbReference>
<evidence type="ECO:0000313" key="2">
    <source>
        <dbReference type="Proteomes" id="UP000008888"/>
    </source>
</evidence>
<name>G0A695_METMM</name>
<organism evidence="1 2">
    <name type="scientific">Methylomonas methanica (strain DSM 25384 / MC09)</name>
    <dbReference type="NCBI Taxonomy" id="857087"/>
    <lineage>
        <taxon>Bacteria</taxon>
        <taxon>Pseudomonadati</taxon>
        <taxon>Pseudomonadota</taxon>
        <taxon>Gammaproteobacteria</taxon>
        <taxon>Methylococcales</taxon>
        <taxon>Methylococcaceae</taxon>
        <taxon>Methylomonas</taxon>
    </lineage>
</organism>
<reference key="2">
    <citation type="submission" date="2011-05" db="EMBL/GenBank/DDBJ databases">
        <title>Complete genome sequence of the aerobic marine methanotroph Methylomonas methanica MC09.</title>
        <authorList>
            <person name="Boden R."/>
            <person name="Cunliffe M."/>
            <person name="Scanlan J."/>
            <person name="Moussard H."/>
            <person name="Kits K.D."/>
            <person name="Klotz M."/>
            <person name="Jetten M."/>
            <person name="Vuilleumier S."/>
            <person name="Han J."/>
            <person name="Peters L."/>
            <person name="Mikhailova N."/>
            <person name="Teshima H."/>
            <person name="Tapia R."/>
            <person name="Kyrpides N."/>
            <person name="Ivanova N."/>
            <person name="Pagani I."/>
            <person name="Cheng J.-F."/>
            <person name="Goodwin L."/>
            <person name="Han C."/>
            <person name="Hauser L."/>
            <person name="Land M."/>
            <person name="Lapidus A."/>
            <person name="Lucas S."/>
            <person name="Pitluck S."/>
            <person name="Woyke T."/>
            <person name="Stein L.Y."/>
            <person name="Murrell C."/>
        </authorList>
    </citation>
    <scope>NUCLEOTIDE SEQUENCE</scope>
    <source>
        <strain>MC09</strain>
    </source>
</reference>
<reference evidence="2" key="3">
    <citation type="submission" date="2011-05" db="EMBL/GenBank/DDBJ databases">
        <title>Complete sequence of Methylomonas methanica MC09.</title>
        <authorList>
            <consortium name="US DOE Joint Genome Institute"/>
            <person name="Lucas S."/>
            <person name="Han J."/>
            <person name="Lapidus A."/>
            <person name="Cheng J.-F."/>
            <person name="Goodwin L."/>
            <person name="Pitluck S."/>
            <person name="Peters L."/>
            <person name="Mikhailova N."/>
            <person name="Teshima H."/>
            <person name="Han C."/>
            <person name="Tapia R."/>
            <person name="Land M."/>
            <person name="Hauser L."/>
            <person name="Kyrpides N."/>
            <person name="Ivanova N."/>
            <person name="Pagani I."/>
            <person name="Stein L."/>
            <person name="Woyke T."/>
        </authorList>
    </citation>
    <scope>NUCLEOTIDE SEQUENCE [LARGE SCALE GENOMIC DNA]</scope>
    <source>
        <strain evidence="2">MC09</strain>
    </source>
</reference>
<keyword evidence="2" id="KW-1185">Reference proteome</keyword>